<dbReference type="PANTHER" id="PTHR43077">
    <property type="entry name" value="TRANSPORT PERMEASE YVFS-RELATED"/>
    <property type="match status" value="1"/>
</dbReference>
<gene>
    <name evidence="10" type="ORF">GOEFS_091_00660</name>
</gene>
<proteinExistence type="inferred from homology"/>
<dbReference type="EMBL" id="BAEH01000091">
    <property type="protein sequence ID" value="GAB19573.1"/>
    <property type="molecule type" value="Genomic_DNA"/>
</dbReference>
<protein>
    <submittedName>
        <fullName evidence="10">Putative ABC transporter permease protein</fullName>
    </submittedName>
</protein>
<keyword evidence="6 8" id="KW-0472">Membrane</keyword>
<feature type="transmembrane region" description="Helical" evidence="8">
    <location>
        <begin position="40"/>
        <end position="58"/>
    </location>
</feature>
<dbReference type="RefSeq" id="WP_007318908.1">
    <property type="nucleotide sequence ID" value="NZ_BAEH01000091.1"/>
</dbReference>
<evidence type="ECO:0000256" key="3">
    <source>
        <dbReference type="ARBA" id="ARBA00022475"/>
    </source>
</evidence>
<organism evidence="10 11">
    <name type="scientific">Gordonia effusa NBRC 100432</name>
    <dbReference type="NCBI Taxonomy" id="1077974"/>
    <lineage>
        <taxon>Bacteria</taxon>
        <taxon>Bacillati</taxon>
        <taxon>Actinomycetota</taxon>
        <taxon>Actinomycetes</taxon>
        <taxon>Mycobacteriales</taxon>
        <taxon>Gordoniaceae</taxon>
        <taxon>Gordonia</taxon>
    </lineage>
</organism>
<dbReference type="STRING" id="1077974.GOEFS_091_00660"/>
<evidence type="ECO:0000259" key="9">
    <source>
        <dbReference type="Pfam" id="PF01061"/>
    </source>
</evidence>
<feature type="transmembrane region" description="Helical" evidence="8">
    <location>
        <begin position="149"/>
        <end position="170"/>
    </location>
</feature>
<dbReference type="InterPro" id="IPR051328">
    <property type="entry name" value="T7SS_ABC-Transporter"/>
</dbReference>
<dbReference type="GO" id="GO:0046677">
    <property type="term" value="P:response to antibiotic"/>
    <property type="evidence" value="ECO:0007669"/>
    <property type="project" value="UniProtKB-KW"/>
</dbReference>
<dbReference type="GO" id="GO:0043190">
    <property type="term" value="C:ATP-binding cassette (ABC) transporter complex"/>
    <property type="evidence" value="ECO:0007669"/>
    <property type="project" value="InterPro"/>
</dbReference>
<feature type="transmembrane region" description="Helical" evidence="8">
    <location>
        <begin position="116"/>
        <end position="143"/>
    </location>
</feature>
<dbReference type="GO" id="GO:0140359">
    <property type="term" value="F:ABC-type transporter activity"/>
    <property type="evidence" value="ECO:0007669"/>
    <property type="project" value="InterPro"/>
</dbReference>
<dbReference type="InterPro" id="IPR013525">
    <property type="entry name" value="ABC2_TM"/>
</dbReference>
<reference evidence="10 11" key="1">
    <citation type="submission" date="2011-12" db="EMBL/GenBank/DDBJ databases">
        <title>Whole genome shotgun sequence of Gordonia effusa NBRC 100432.</title>
        <authorList>
            <person name="Yoshida I."/>
            <person name="Takarada H."/>
            <person name="Hosoyama A."/>
            <person name="Tsuchikane K."/>
            <person name="Katsumata H."/>
            <person name="Yamazaki S."/>
            <person name="Fujita N."/>
        </authorList>
    </citation>
    <scope>NUCLEOTIDE SEQUENCE [LARGE SCALE GENOMIC DNA]</scope>
    <source>
        <strain evidence="10 11">NBRC 100432</strain>
    </source>
</reference>
<dbReference type="eggNOG" id="COG0842">
    <property type="taxonomic scope" value="Bacteria"/>
</dbReference>
<evidence type="ECO:0000256" key="4">
    <source>
        <dbReference type="ARBA" id="ARBA00022692"/>
    </source>
</evidence>
<dbReference type="PIRSF" id="PIRSF006648">
    <property type="entry name" value="DrrB"/>
    <property type="match status" value="1"/>
</dbReference>
<comment type="caution">
    <text evidence="10">The sequence shown here is derived from an EMBL/GenBank/DDBJ whole genome shotgun (WGS) entry which is preliminary data.</text>
</comment>
<dbReference type="Pfam" id="PF01061">
    <property type="entry name" value="ABC2_membrane"/>
    <property type="match status" value="1"/>
</dbReference>
<evidence type="ECO:0000313" key="11">
    <source>
        <dbReference type="Proteomes" id="UP000035034"/>
    </source>
</evidence>
<keyword evidence="5 8" id="KW-1133">Transmembrane helix</keyword>
<dbReference type="InterPro" id="IPR000412">
    <property type="entry name" value="ABC_2_transport"/>
</dbReference>
<feature type="transmembrane region" description="Helical" evidence="8">
    <location>
        <begin position="70"/>
        <end position="95"/>
    </location>
</feature>
<keyword evidence="7" id="KW-0046">Antibiotic resistance</keyword>
<evidence type="ECO:0000256" key="6">
    <source>
        <dbReference type="ARBA" id="ARBA00023136"/>
    </source>
</evidence>
<evidence type="ECO:0000256" key="5">
    <source>
        <dbReference type="ARBA" id="ARBA00022989"/>
    </source>
</evidence>
<accession>H0R3C2</accession>
<keyword evidence="11" id="KW-1185">Reference proteome</keyword>
<comment type="subcellular location">
    <subcellularLocation>
        <location evidence="1">Cell membrane</location>
        <topology evidence="1">Multi-pass membrane protein</topology>
    </subcellularLocation>
</comment>
<evidence type="ECO:0000256" key="1">
    <source>
        <dbReference type="ARBA" id="ARBA00004651"/>
    </source>
</evidence>
<dbReference type="PANTHER" id="PTHR43077:SF8">
    <property type="entry name" value="DOXORUBICIN RESISTANCE ABC TRANSPORTER PERMEASE PROTEIN DRRB"/>
    <property type="match status" value="1"/>
</dbReference>
<comment type="similarity">
    <text evidence="2">Belongs to the ABC-2 integral membrane protein family.</text>
</comment>
<sequence length="267" mass="28994">MSTGSQPLISPARDIRISTFEQWRALSWRGITSIIKNGEFIFAIVSPLFLAVCFYLPLRSIMETRGIDYAQYLMPVIVLQSIAFTASAAAMRASIDGQKGINTRFRVLPMNATVPTFARLTTNTALLTVSVLFASIICLVIGWRPQGGIVGIIGLFGVAIGVGVIVSLLCDGIGLLSGSPEATSQALALPLLILGMCSTGFVTEDQFPDWIQPFARNQPVSQITNAMRAFDEGHVTWYNVGPTVWWCIGLGLFAIVVVILGNRKVRR</sequence>
<evidence type="ECO:0000256" key="2">
    <source>
        <dbReference type="ARBA" id="ARBA00007783"/>
    </source>
</evidence>
<feature type="transmembrane region" description="Helical" evidence="8">
    <location>
        <begin position="243"/>
        <end position="261"/>
    </location>
</feature>
<evidence type="ECO:0000313" key="10">
    <source>
        <dbReference type="EMBL" id="GAB19573.1"/>
    </source>
</evidence>
<keyword evidence="3" id="KW-1003">Cell membrane</keyword>
<dbReference type="Proteomes" id="UP000035034">
    <property type="component" value="Unassembled WGS sequence"/>
</dbReference>
<keyword evidence="4 8" id="KW-0812">Transmembrane</keyword>
<evidence type="ECO:0000256" key="8">
    <source>
        <dbReference type="SAM" id="Phobius"/>
    </source>
</evidence>
<feature type="domain" description="ABC-2 type transporter transmembrane" evidence="9">
    <location>
        <begin position="21"/>
        <end position="229"/>
    </location>
</feature>
<name>H0R3C2_9ACTN</name>
<dbReference type="AlphaFoldDB" id="H0R3C2"/>
<evidence type="ECO:0000256" key="7">
    <source>
        <dbReference type="ARBA" id="ARBA00023251"/>
    </source>
</evidence>